<dbReference type="InterPro" id="IPR043502">
    <property type="entry name" value="DNA/RNA_pol_sf"/>
</dbReference>
<dbReference type="PANTHER" id="PTHR46890">
    <property type="entry name" value="NON-LTR RETROLELEMENT REVERSE TRANSCRIPTASE-LIKE PROTEIN-RELATED"/>
    <property type="match status" value="1"/>
</dbReference>
<accession>A0A6D2JC47</accession>
<name>A0A6D2JC47_9BRAS</name>
<evidence type="ECO:0000313" key="2">
    <source>
        <dbReference type="EMBL" id="CAA7037520.1"/>
    </source>
</evidence>
<dbReference type="OrthoDB" id="512555at2759"/>
<dbReference type="Pfam" id="PF00078">
    <property type="entry name" value="RVT_1"/>
    <property type="match status" value="1"/>
</dbReference>
<protein>
    <recommendedName>
        <fullName evidence="1">Reverse transcriptase domain-containing protein</fullName>
    </recommendedName>
</protein>
<evidence type="ECO:0000313" key="3">
    <source>
        <dbReference type="Proteomes" id="UP000467841"/>
    </source>
</evidence>
<dbReference type="PANTHER" id="PTHR46890:SF48">
    <property type="entry name" value="RNA-DIRECTED DNA POLYMERASE"/>
    <property type="match status" value="1"/>
</dbReference>
<dbReference type="CDD" id="cd01650">
    <property type="entry name" value="RT_nLTR_like"/>
    <property type="match status" value="1"/>
</dbReference>
<dbReference type="InterPro" id="IPR000477">
    <property type="entry name" value="RT_dom"/>
</dbReference>
<feature type="domain" description="Reverse transcriptase" evidence="1">
    <location>
        <begin position="54"/>
        <end position="317"/>
    </location>
</feature>
<dbReference type="EMBL" id="CACVBM020001176">
    <property type="protein sequence ID" value="CAA7037520.1"/>
    <property type="molecule type" value="Genomic_DNA"/>
</dbReference>
<dbReference type="SUPFAM" id="SSF56672">
    <property type="entry name" value="DNA/RNA polymerases"/>
    <property type="match status" value="1"/>
</dbReference>
<proteinExistence type="predicted"/>
<dbReference type="InterPro" id="IPR052343">
    <property type="entry name" value="Retrotransposon-Effector_Assoc"/>
</dbReference>
<dbReference type="PROSITE" id="PS50878">
    <property type="entry name" value="RT_POL"/>
    <property type="match status" value="1"/>
</dbReference>
<reference evidence="2" key="1">
    <citation type="submission" date="2020-01" db="EMBL/GenBank/DDBJ databases">
        <authorList>
            <person name="Mishra B."/>
        </authorList>
    </citation>
    <scope>NUCLEOTIDE SEQUENCE [LARGE SCALE GENOMIC DNA]</scope>
</reference>
<gene>
    <name evidence="2" type="ORF">MERR_LOCUS24755</name>
</gene>
<dbReference type="Proteomes" id="UP000467841">
    <property type="component" value="Unassembled WGS sequence"/>
</dbReference>
<organism evidence="2 3">
    <name type="scientific">Microthlaspi erraticum</name>
    <dbReference type="NCBI Taxonomy" id="1685480"/>
    <lineage>
        <taxon>Eukaryota</taxon>
        <taxon>Viridiplantae</taxon>
        <taxon>Streptophyta</taxon>
        <taxon>Embryophyta</taxon>
        <taxon>Tracheophyta</taxon>
        <taxon>Spermatophyta</taxon>
        <taxon>Magnoliopsida</taxon>
        <taxon>eudicotyledons</taxon>
        <taxon>Gunneridae</taxon>
        <taxon>Pentapetalae</taxon>
        <taxon>rosids</taxon>
        <taxon>malvids</taxon>
        <taxon>Brassicales</taxon>
        <taxon>Brassicaceae</taxon>
        <taxon>Coluteocarpeae</taxon>
        <taxon>Microthlaspi</taxon>
    </lineage>
</organism>
<keyword evidence="3" id="KW-1185">Reference proteome</keyword>
<evidence type="ECO:0000259" key="1">
    <source>
        <dbReference type="PROSITE" id="PS50878"/>
    </source>
</evidence>
<dbReference type="AlphaFoldDB" id="A0A6D2JC47"/>
<comment type="caution">
    <text evidence="2">The sequence shown here is derived from an EMBL/GenBank/DDBJ whole genome shotgun (WGS) entry which is preliminary data.</text>
</comment>
<sequence>MNEELTKEVSDLEIKEAILLIGPDKASGHDGFSASFFRHFWTDVGEDVCLMVKKFFVTGELEPRMNHTQLCLIPKVADSDQISDYKPISLCTVNYKIISKILVLRLKKILGVIISDNQAAFVLGRQIHDNVMVAHELIHALKSKRDCAEKYMAIKTDIRKAYDRVEWNFLEEVMRKMGFSEVWIRWIMTCVRSVTFSIIINGSDYGHVQPTRGIRQGDPLSPYLFLFCAETLSQMLRQTEARKEFQGMTLTKHCPSVSHLLFVYDSLFFCNATHEDSTRMAKILQEYEQVSGGGGKYLGLPEQFGRSKTKAFQGIVNRVKQTVDGWLYRGRYHKISTFLESSSGTNPSYGWRSIQARKVLLKKGLQRQGNNGKMMVEELWKTGRREWDEEKLAAVLIPEDVLLAKQIRLSRYAERDEYVWPYTTRSVYS</sequence>